<dbReference type="Proteomes" id="UP000198862">
    <property type="component" value="Unassembled WGS sequence"/>
</dbReference>
<gene>
    <name evidence="2" type="ORF">SAMN02745724_01520</name>
</gene>
<dbReference type="Pfam" id="PF06054">
    <property type="entry name" value="CoiA_nuc"/>
    <property type="match status" value="1"/>
</dbReference>
<evidence type="ECO:0000313" key="2">
    <source>
        <dbReference type="EMBL" id="SFC36887.1"/>
    </source>
</evidence>
<sequence length="336" mass="38548">MPIRARNGKLDILAFEYDHASWEVLKLNHKSLELLMPCCNSKATPKTSKLGNYFFSHAVKDGCLSEAESQEHIYIKGVVAKAAKQSGWDVKTEWQGVSSTGEEWIADVFCSKGNANIAFEIQLSRQTKAETLRRQKRYKESKVRCAWFASRNVFDSNYIHQNQETPFFLIDKPVVGKDPYIKQFSIQLSSFVKRMLFGSLKWNEEPWMYRIEYIEDKCWSCHKPNKQVYGYGIDWFDETAKTVPNASTVLEKITDIIDNSELNDLGVNAIAKFDNLKGNAPKFPYCNACLHCNAPQNNYYLMQKRQASYKDKNIKTGTVEYSASGESSGEWLLNEN</sequence>
<name>A0A1I1IKY0_9GAMM</name>
<dbReference type="EMBL" id="FOLO01000008">
    <property type="protein sequence ID" value="SFC36887.1"/>
    <property type="molecule type" value="Genomic_DNA"/>
</dbReference>
<dbReference type="AlphaFoldDB" id="A0A1I1IKY0"/>
<proteinExistence type="predicted"/>
<evidence type="ECO:0000259" key="1">
    <source>
        <dbReference type="Pfam" id="PF06054"/>
    </source>
</evidence>
<dbReference type="OrthoDB" id="8910564at2"/>
<protein>
    <recommendedName>
        <fullName evidence="1">Competence protein CoiA nuclease-like domain-containing protein</fullName>
    </recommendedName>
</protein>
<dbReference type="STRING" id="1123010.SAMN02745724_01520"/>
<dbReference type="InterPro" id="IPR010330">
    <property type="entry name" value="CoiA_nuc"/>
</dbReference>
<evidence type="ECO:0000313" key="3">
    <source>
        <dbReference type="Proteomes" id="UP000198862"/>
    </source>
</evidence>
<organism evidence="2 3">
    <name type="scientific">Pseudoalteromonas denitrificans DSM 6059</name>
    <dbReference type="NCBI Taxonomy" id="1123010"/>
    <lineage>
        <taxon>Bacteria</taxon>
        <taxon>Pseudomonadati</taxon>
        <taxon>Pseudomonadota</taxon>
        <taxon>Gammaproteobacteria</taxon>
        <taxon>Alteromonadales</taxon>
        <taxon>Pseudoalteromonadaceae</taxon>
        <taxon>Pseudoalteromonas</taxon>
    </lineage>
</organism>
<dbReference type="RefSeq" id="WP_091982408.1">
    <property type="nucleotide sequence ID" value="NZ_FOLO01000008.1"/>
</dbReference>
<feature type="domain" description="Competence protein CoiA nuclease-like" evidence="1">
    <location>
        <begin position="68"/>
        <end position="159"/>
    </location>
</feature>
<reference evidence="2 3" key="1">
    <citation type="submission" date="2016-10" db="EMBL/GenBank/DDBJ databases">
        <authorList>
            <person name="de Groot N.N."/>
        </authorList>
    </citation>
    <scope>NUCLEOTIDE SEQUENCE [LARGE SCALE GENOMIC DNA]</scope>
    <source>
        <strain evidence="2 3">DSM 6059</strain>
    </source>
</reference>
<accession>A0A1I1IKY0</accession>
<keyword evidence="3" id="KW-1185">Reference proteome</keyword>